<evidence type="ECO:0000313" key="2">
    <source>
        <dbReference type="Proteomes" id="UP001054252"/>
    </source>
</evidence>
<dbReference type="GO" id="GO:0032440">
    <property type="term" value="F:2-alkenal reductase [NAD(P)H] activity"/>
    <property type="evidence" value="ECO:0007669"/>
    <property type="project" value="TreeGrafter"/>
</dbReference>
<accession>A0AAV5L6G0</accession>
<reference evidence="1 2" key="1">
    <citation type="journal article" date="2021" name="Commun. Biol.">
        <title>The genome of Shorea leprosula (Dipterocarpaceae) highlights the ecological relevance of drought in aseasonal tropical rainforests.</title>
        <authorList>
            <person name="Ng K.K.S."/>
            <person name="Kobayashi M.J."/>
            <person name="Fawcett J.A."/>
            <person name="Hatakeyama M."/>
            <person name="Paape T."/>
            <person name="Ng C.H."/>
            <person name="Ang C.C."/>
            <person name="Tnah L.H."/>
            <person name="Lee C.T."/>
            <person name="Nishiyama T."/>
            <person name="Sese J."/>
            <person name="O'Brien M.J."/>
            <person name="Copetti D."/>
            <person name="Mohd Noor M.I."/>
            <person name="Ong R.C."/>
            <person name="Putra M."/>
            <person name="Sireger I.Z."/>
            <person name="Indrioko S."/>
            <person name="Kosugi Y."/>
            <person name="Izuno A."/>
            <person name="Isagi Y."/>
            <person name="Lee S.L."/>
            <person name="Shimizu K.K."/>
        </authorList>
    </citation>
    <scope>NUCLEOTIDE SEQUENCE [LARGE SCALE GENOMIC DNA]</scope>
    <source>
        <strain evidence="1">214</strain>
    </source>
</reference>
<organism evidence="1 2">
    <name type="scientific">Rubroshorea leprosula</name>
    <dbReference type="NCBI Taxonomy" id="152421"/>
    <lineage>
        <taxon>Eukaryota</taxon>
        <taxon>Viridiplantae</taxon>
        <taxon>Streptophyta</taxon>
        <taxon>Embryophyta</taxon>
        <taxon>Tracheophyta</taxon>
        <taxon>Spermatophyta</taxon>
        <taxon>Magnoliopsida</taxon>
        <taxon>eudicotyledons</taxon>
        <taxon>Gunneridae</taxon>
        <taxon>Pentapetalae</taxon>
        <taxon>rosids</taxon>
        <taxon>malvids</taxon>
        <taxon>Malvales</taxon>
        <taxon>Dipterocarpaceae</taxon>
        <taxon>Rubroshorea</taxon>
    </lineage>
</organism>
<keyword evidence="2" id="KW-1185">Reference proteome</keyword>
<proteinExistence type="predicted"/>
<dbReference type="AlphaFoldDB" id="A0AAV5L6G0"/>
<comment type="caution">
    <text evidence="1">The sequence shown here is derived from an EMBL/GenBank/DDBJ whole genome shotgun (WGS) entry which is preliminary data.</text>
</comment>
<protein>
    <submittedName>
        <fullName evidence="1">Uncharacterized protein</fullName>
    </submittedName>
</protein>
<evidence type="ECO:0000313" key="1">
    <source>
        <dbReference type="EMBL" id="GKV32809.1"/>
    </source>
</evidence>
<dbReference type="PANTHER" id="PTHR43205">
    <property type="entry name" value="PROSTAGLANDIN REDUCTASE"/>
    <property type="match status" value="1"/>
</dbReference>
<dbReference type="Gene3D" id="3.90.180.10">
    <property type="entry name" value="Medium-chain alcohol dehydrogenases, catalytic domain"/>
    <property type="match status" value="1"/>
</dbReference>
<name>A0AAV5L6G0_9ROSI</name>
<dbReference type="Proteomes" id="UP001054252">
    <property type="component" value="Unassembled WGS sequence"/>
</dbReference>
<dbReference type="InterPro" id="IPR011032">
    <property type="entry name" value="GroES-like_sf"/>
</dbReference>
<sequence>MFTLITKRLEIKGFVETDFKHVYPEYLQLATNHLKTRKLVYVEDVAEGLENGPSALVGIFHGCNVGKQIIHVADRD</sequence>
<dbReference type="InterPro" id="IPR045010">
    <property type="entry name" value="MDR_fam"/>
</dbReference>
<dbReference type="PANTHER" id="PTHR43205:SF73">
    <property type="entry name" value="2-ALKENAL REDUCTASE (NADP(+)-DEPENDENT)-LIKE"/>
    <property type="match status" value="1"/>
</dbReference>
<dbReference type="SUPFAM" id="SSF50129">
    <property type="entry name" value="GroES-like"/>
    <property type="match status" value="1"/>
</dbReference>
<gene>
    <name evidence="1" type="ORF">SLEP1_g41383</name>
</gene>
<dbReference type="Gene3D" id="3.40.50.720">
    <property type="entry name" value="NAD(P)-binding Rossmann-like Domain"/>
    <property type="match status" value="1"/>
</dbReference>
<dbReference type="EMBL" id="BPVZ01000097">
    <property type="protein sequence ID" value="GKV32809.1"/>
    <property type="molecule type" value="Genomic_DNA"/>
</dbReference>